<feature type="domain" description="3-hydroxyacyl-CoA dehydrogenase C-terminal" evidence="1">
    <location>
        <begin position="1"/>
        <end position="72"/>
    </location>
</feature>
<dbReference type="SUPFAM" id="SSF48179">
    <property type="entry name" value="6-phosphogluconate dehydrogenase C-terminal domain-like"/>
    <property type="match status" value="1"/>
</dbReference>
<dbReference type="PANTHER" id="PTHR48075:SF5">
    <property type="entry name" value="3-HYDROXYBUTYRYL-COA DEHYDROGENASE"/>
    <property type="match status" value="1"/>
</dbReference>
<dbReference type="AlphaFoldDB" id="A0A645CF15"/>
<keyword evidence="2" id="KW-0560">Oxidoreductase</keyword>
<name>A0A645CF15_9ZZZZ</name>
<comment type="caution">
    <text evidence="2">The sequence shown here is derived from an EMBL/GenBank/DDBJ whole genome shotgun (WGS) entry which is preliminary data.</text>
</comment>
<organism evidence="2">
    <name type="scientific">bioreactor metagenome</name>
    <dbReference type="NCBI Taxonomy" id="1076179"/>
    <lineage>
        <taxon>unclassified sequences</taxon>
        <taxon>metagenomes</taxon>
        <taxon>ecological metagenomes</taxon>
    </lineage>
</organism>
<dbReference type="InterPro" id="IPR008927">
    <property type="entry name" value="6-PGluconate_DH-like_C_sf"/>
</dbReference>
<dbReference type="Gene3D" id="1.10.1040.10">
    <property type="entry name" value="N-(1-d-carboxylethyl)-l-norvaline Dehydrogenase, domain 2"/>
    <property type="match status" value="1"/>
</dbReference>
<evidence type="ECO:0000259" key="1">
    <source>
        <dbReference type="Pfam" id="PF00725"/>
    </source>
</evidence>
<sequence length="74" mass="8142">MEDIDKAMMLGANHPMGPLALGDFIGLDVCLAIMETLYNETGDSKYRPALLLRKMVRGGLLGKKTGKGFYDYSK</sequence>
<dbReference type="InterPro" id="IPR013328">
    <property type="entry name" value="6PGD_dom2"/>
</dbReference>
<dbReference type="EC" id="1.1.1.157" evidence="2"/>
<dbReference type="InterPro" id="IPR006108">
    <property type="entry name" value="3HC_DH_C"/>
</dbReference>
<dbReference type="PANTHER" id="PTHR48075">
    <property type="entry name" value="3-HYDROXYACYL-COA DEHYDROGENASE FAMILY PROTEIN"/>
    <property type="match status" value="1"/>
</dbReference>
<accession>A0A645CF15</accession>
<evidence type="ECO:0000313" key="2">
    <source>
        <dbReference type="EMBL" id="MPM75498.1"/>
    </source>
</evidence>
<dbReference type="Pfam" id="PF00725">
    <property type="entry name" value="3HCDH"/>
    <property type="match status" value="1"/>
</dbReference>
<protein>
    <submittedName>
        <fullName evidence="2">3-hydroxybutyryl-CoA dehydrogenase</fullName>
        <ecNumber evidence="2">1.1.1.157</ecNumber>
    </submittedName>
</protein>
<dbReference type="EMBL" id="VSSQ01026663">
    <property type="protein sequence ID" value="MPM75498.1"/>
    <property type="molecule type" value="Genomic_DNA"/>
</dbReference>
<dbReference type="GO" id="GO:0006635">
    <property type="term" value="P:fatty acid beta-oxidation"/>
    <property type="evidence" value="ECO:0007669"/>
    <property type="project" value="TreeGrafter"/>
</dbReference>
<gene>
    <name evidence="2" type="primary">hbd_28</name>
    <name evidence="2" type="ORF">SDC9_122491</name>
</gene>
<proteinExistence type="predicted"/>
<reference evidence="2" key="1">
    <citation type="submission" date="2019-08" db="EMBL/GenBank/DDBJ databases">
        <authorList>
            <person name="Kucharzyk K."/>
            <person name="Murdoch R.W."/>
            <person name="Higgins S."/>
            <person name="Loffler F."/>
        </authorList>
    </citation>
    <scope>NUCLEOTIDE SEQUENCE</scope>
</reference>
<dbReference type="GO" id="GO:0008691">
    <property type="term" value="F:3-hydroxybutyryl-CoA dehydrogenase activity"/>
    <property type="evidence" value="ECO:0007669"/>
    <property type="project" value="UniProtKB-EC"/>
</dbReference>